<gene>
    <name evidence="3" type="ORF">ENJ15_02235</name>
</gene>
<dbReference type="Gene3D" id="1.10.1660.10">
    <property type="match status" value="1"/>
</dbReference>
<dbReference type="GO" id="GO:0003677">
    <property type="term" value="F:DNA binding"/>
    <property type="evidence" value="ECO:0007669"/>
    <property type="project" value="UniProtKB-KW"/>
</dbReference>
<dbReference type="AlphaFoldDB" id="A0A7V5RNY3"/>
<dbReference type="PROSITE" id="PS50937">
    <property type="entry name" value="HTH_MERR_2"/>
    <property type="match status" value="1"/>
</dbReference>
<evidence type="ECO:0000256" key="1">
    <source>
        <dbReference type="ARBA" id="ARBA00023125"/>
    </source>
</evidence>
<dbReference type="Pfam" id="PF13411">
    <property type="entry name" value="MerR_1"/>
    <property type="match status" value="1"/>
</dbReference>
<organism evidence="3">
    <name type="scientific">Caldithrix abyssi</name>
    <dbReference type="NCBI Taxonomy" id="187145"/>
    <lineage>
        <taxon>Bacteria</taxon>
        <taxon>Pseudomonadati</taxon>
        <taxon>Calditrichota</taxon>
        <taxon>Calditrichia</taxon>
        <taxon>Calditrichales</taxon>
        <taxon>Calditrichaceae</taxon>
        <taxon>Caldithrix</taxon>
    </lineage>
</organism>
<dbReference type="PANTHER" id="PTHR30204">
    <property type="entry name" value="REDOX-CYCLING DRUG-SENSING TRANSCRIPTIONAL ACTIVATOR SOXR"/>
    <property type="match status" value="1"/>
</dbReference>
<proteinExistence type="predicted"/>
<dbReference type="GO" id="GO:0003700">
    <property type="term" value="F:DNA-binding transcription factor activity"/>
    <property type="evidence" value="ECO:0007669"/>
    <property type="project" value="InterPro"/>
</dbReference>
<dbReference type="InterPro" id="IPR047057">
    <property type="entry name" value="MerR_fam"/>
</dbReference>
<name>A0A7V5RNY3_CALAY</name>
<reference evidence="3" key="1">
    <citation type="journal article" date="2020" name="mSystems">
        <title>Genome- and Community-Level Interaction Insights into Carbon Utilization and Element Cycling Functions of Hydrothermarchaeota in Hydrothermal Sediment.</title>
        <authorList>
            <person name="Zhou Z."/>
            <person name="Liu Y."/>
            <person name="Xu W."/>
            <person name="Pan J."/>
            <person name="Luo Z.H."/>
            <person name="Li M."/>
        </authorList>
    </citation>
    <scope>NUCLEOTIDE SEQUENCE [LARGE SCALE GENOMIC DNA]</scope>
    <source>
        <strain evidence="3">HyVt-460</strain>
    </source>
</reference>
<dbReference type="InterPro" id="IPR009061">
    <property type="entry name" value="DNA-bd_dom_put_sf"/>
</dbReference>
<keyword evidence="1" id="KW-0238">DNA-binding</keyword>
<dbReference type="EMBL" id="DRLI01000081">
    <property type="protein sequence ID" value="HHM01802.1"/>
    <property type="molecule type" value="Genomic_DNA"/>
</dbReference>
<dbReference type="PANTHER" id="PTHR30204:SF58">
    <property type="entry name" value="HTH-TYPE TRANSCRIPTIONAL REGULATOR YFMP"/>
    <property type="match status" value="1"/>
</dbReference>
<dbReference type="SMART" id="SM00422">
    <property type="entry name" value="HTH_MERR"/>
    <property type="match status" value="1"/>
</dbReference>
<accession>A0A7V5RNY3</accession>
<evidence type="ECO:0000259" key="2">
    <source>
        <dbReference type="PROSITE" id="PS50937"/>
    </source>
</evidence>
<feature type="domain" description="HTH merR-type" evidence="2">
    <location>
        <begin position="8"/>
        <end position="77"/>
    </location>
</feature>
<dbReference type="SUPFAM" id="SSF46955">
    <property type="entry name" value="Putative DNA-binding domain"/>
    <property type="match status" value="1"/>
</dbReference>
<protein>
    <submittedName>
        <fullName evidence="3">MerR family transcriptional regulator</fullName>
    </submittedName>
</protein>
<dbReference type="InterPro" id="IPR000551">
    <property type="entry name" value="MerR-type_HTH_dom"/>
</dbReference>
<evidence type="ECO:0000313" key="3">
    <source>
        <dbReference type="EMBL" id="HHM01802.1"/>
    </source>
</evidence>
<comment type="caution">
    <text evidence="3">The sequence shown here is derived from an EMBL/GenBank/DDBJ whole genome shotgun (WGS) entry which is preliminary data.</text>
</comment>
<sequence length="151" mass="17656">MKRNDELYYPIGIVAEMFDVSVGTIRAYEKEGLILPRKTEGKHRYFNRNDISRIACIRKMITEKGLNIAGIKMIFSIIPCWEIKQCSTEDRTHCPAYHNADAPCWEIKNMDSVCGPLDCRECPVYIDMHNCDDLKNTLKRFYTLKQETKNR</sequence>
<dbReference type="Proteomes" id="UP000885771">
    <property type="component" value="Unassembled WGS sequence"/>
</dbReference>